<keyword evidence="1" id="KW-0805">Transcription regulation</keyword>
<dbReference type="Gene3D" id="1.10.357.10">
    <property type="entry name" value="Tetracycline Repressor, domain 2"/>
    <property type="match status" value="1"/>
</dbReference>
<dbReference type="PANTHER" id="PTHR30055">
    <property type="entry name" value="HTH-TYPE TRANSCRIPTIONAL REGULATOR RUTR"/>
    <property type="match status" value="1"/>
</dbReference>
<keyword evidence="8" id="KW-1185">Reference proteome</keyword>
<reference evidence="7 8" key="1">
    <citation type="submission" date="2021-01" db="EMBL/GenBank/DDBJ databases">
        <title>Whole genome shotgun sequence of Planotetraspora kaengkrachanensis NBRC 104272.</title>
        <authorList>
            <person name="Komaki H."/>
            <person name="Tamura T."/>
        </authorList>
    </citation>
    <scope>NUCLEOTIDE SEQUENCE [LARGE SCALE GENOMIC DNA]</scope>
    <source>
        <strain evidence="7 8">NBRC 104272</strain>
    </source>
</reference>
<organism evidence="7 8">
    <name type="scientific">Planotetraspora kaengkrachanensis</name>
    <dbReference type="NCBI Taxonomy" id="575193"/>
    <lineage>
        <taxon>Bacteria</taxon>
        <taxon>Bacillati</taxon>
        <taxon>Actinomycetota</taxon>
        <taxon>Actinomycetes</taxon>
        <taxon>Streptosporangiales</taxon>
        <taxon>Streptosporangiaceae</taxon>
        <taxon>Planotetraspora</taxon>
    </lineage>
</organism>
<feature type="domain" description="HTH tetR-type" evidence="6">
    <location>
        <begin position="32"/>
        <end position="92"/>
    </location>
</feature>
<dbReference type="EMBL" id="BONV01000002">
    <property type="protein sequence ID" value="GIG77508.1"/>
    <property type="molecule type" value="Genomic_DNA"/>
</dbReference>
<dbReference type="GO" id="GO:0003700">
    <property type="term" value="F:DNA-binding transcription factor activity"/>
    <property type="evidence" value="ECO:0007669"/>
    <property type="project" value="TreeGrafter"/>
</dbReference>
<evidence type="ECO:0000313" key="8">
    <source>
        <dbReference type="Proteomes" id="UP000630097"/>
    </source>
</evidence>
<dbReference type="PROSITE" id="PS01081">
    <property type="entry name" value="HTH_TETR_1"/>
    <property type="match status" value="1"/>
</dbReference>
<dbReference type="Pfam" id="PF16859">
    <property type="entry name" value="TetR_C_11"/>
    <property type="match status" value="1"/>
</dbReference>
<dbReference type="SUPFAM" id="SSF48498">
    <property type="entry name" value="Tetracyclin repressor-like, C-terminal domain"/>
    <property type="match status" value="1"/>
</dbReference>
<dbReference type="PANTHER" id="PTHR30055:SF148">
    <property type="entry name" value="TETR-FAMILY TRANSCRIPTIONAL REGULATOR"/>
    <property type="match status" value="1"/>
</dbReference>
<dbReference type="InterPro" id="IPR023772">
    <property type="entry name" value="DNA-bd_HTH_TetR-type_CS"/>
</dbReference>
<sequence>MVRAPQPQSGQAGDDAKAEADRAHPGGRPRDAAIDEAIILATRERLVSDGYSRMTIGDIVADAGVTRPTLYRRWNNKFDLVVDALDYGFRKQRDMYTVDLSELAPRDALVEAVRRLDPAYFNPDAMVLMGNFAGEANRTPELLEILRKHAVEPRVAMVEDVLRRLQDRGAVDAGIDTRIIAMMCFGSYFASFYAGEPKAEIPERVVAVLWPAVAAGTGRSG</sequence>
<feature type="compositionally biased region" description="Polar residues" evidence="5">
    <location>
        <begin position="1"/>
        <end position="11"/>
    </location>
</feature>
<dbReference type="InterPro" id="IPR036271">
    <property type="entry name" value="Tet_transcr_reg_TetR-rel_C_sf"/>
</dbReference>
<dbReference type="InterPro" id="IPR001647">
    <property type="entry name" value="HTH_TetR"/>
</dbReference>
<feature type="compositionally biased region" description="Basic and acidic residues" evidence="5">
    <location>
        <begin position="14"/>
        <end position="30"/>
    </location>
</feature>
<dbReference type="InterPro" id="IPR011075">
    <property type="entry name" value="TetR_C"/>
</dbReference>
<dbReference type="PROSITE" id="PS50977">
    <property type="entry name" value="HTH_TETR_2"/>
    <property type="match status" value="1"/>
</dbReference>
<protein>
    <submittedName>
        <fullName evidence="7">TetR family transcriptional regulator</fullName>
    </submittedName>
</protein>
<dbReference type="InterPro" id="IPR050109">
    <property type="entry name" value="HTH-type_TetR-like_transc_reg"/>
</dbReference>
<evidence type="ECO:0000256" key="2">
    <source>
        <dbReference type="ARBA" id="ARBA00023125"/>
    </source>
</evidence>
<evidence type="ECO:0000256" key="5">
    <source>
        <dbReference type="SAM" id="MobiDB-lite"/>
    </source>
</evidence>
<evidence type="ECO:0000259" key="6">
    <source>
        <dbReference type="PROSITE" id="PS50977"/>
    </source>
</evidence>
<dbReference type="Proteomes" id="UP000630097">
    <property type="component" value="Unassembled WGS sequence"/>
</dbReference>
<evidence type="ECO:0000313" key="7">
    <source>
        <dbReference type="EMBL" id="GIG77508.1"/>
    </source>
</evidence>
<gene>
    <name evidence="7" type="ORF">Pka01_06350</name>
</gene>
<feature type="region of interest" description="Disordered" evidence="5">
    <location>
        <begin position="1"/>
        <end position="30"/>
    </location>
</feature>
<dbReference type="InterPro" id="IPR009057">
    <property type="entry name" value="Homeodomain-like_sf"/>
</dbReference>
<evidence type="ECO:0000256" key="1">
    <source>
        <dbReference type="ARBA" id="ARBA00023015"/>
    </source>
</evidence>
<dbReference type="Gene3D" id="1.10.10.60">
    <property type="entry name" value="Homeodomain-like"/>
    <property type="match status" value="1"/>
</dbReference>
<dbReference type="RefSeq" id="WP_203881030.1">
    <property type="nucleotide sequence ID" value="NZ_BAABHH010000002.1"/>
</dbReference>
<dbReference type="Pfam" id="PF00440">
    <property type="entry name" value="TetR_N"/>
    <property type="match status" value="1"/>
</dbReference>
<dbReference type="GO" id="GO:0000976">
    <property type="term" value="F:transcription cis-regulatory region binding"/>
    <property type="evidence" value="ECO:0007669"/>
    <property type="project" value="TreeGrafter"/>
</dbReference>
<accession>A0A8J3PR20</accession>
<keyword evidence="3" id="KW-0804">Transcription</keyword>
<evidence type="ECO:0000256" key="3">
    <source>
        <dbReference type="ARBA" id="ARBA00023163"/>
    </source>
</evidence>
<name>A0A8J3PR20_9ACTN</name>
<dbReference type="SUPFAM" id="SSF46689">
    <property type="entry name" value="Homeodomain-like"/>
    <property type="match status" value="1"/>
</dbReference>
<comment type="caution">
    <text evidence="7">The sequence shown here is derived from an EMBL/GenBank/DDBJ whole genome shotgun (WGS) entry which is preliminary data.</text>
</comment>
<dbReference type="AlphaFoldDB" id="A0A8J3PR20"/>
<keyword evidence="2 4" id="KW-0238">DNA-binding</keyword>
<feature type="DNA-binding region" description="H-T-H motif" evidence="4">
    <location>
        <begin position="55"/>
        <end position="74"/>
    </location>
</feature>
<evidence type="ECO:0000256" key="4">
    <source>
        <dbReference type="PROSITE-ProRule" id="PRU00335"/>
    </source>
</evidence>
<proteinExistence type="predicted"/>